<evidence type="ECO:0000259" key="1">
    <source>
        <dbReference type="PROSITE" id="PS51094"/>
    </source>
</evidence>
<dbReference type="InterPro" id="IPR002178">
    <property type="entry name" value="PTS_EIIA_type-2_dom"/>
</dbReference>
<dbReference type="Pfam" id="PF00359">
    <property type="entry name" value="PTS_EIIA_2"/>
    <property type="match status" value="1"/>
</dbReference>
<proteinExistence type="predicted"/>
<evidence type="ECO:0000313" key="2">
    <source>
        <dbReference type="EMBL" id="HIV08916.1"/>
    </source>
</evidence>
<dbReference type="PROSITE" id="PS51094">
    <property type="entry name" value="PTS_EIIA_TYPE_2"/>
    <property type="match status" value="1"/>
</dbReference>
<sequence length="239" mass="26803">MHRQLTFREACARLRIPEQRLRDAVKYGEVPCRKQGDDVVFDAEALDAWGSNRILSMRQRDLLPEHLAATRQDSKVPAEDILLPHLLKPGYIDLDFRAKTRAGVIRDLVGRAAELELLYDPGDLLAQLEEREALASTALPGGIALPHPHHQDPYLITEPFMLLARVRKPIWFGAPDDAPTDLFCLICCGENMRHLHVLARLCMMIRETDFLGAVRAAATPEEALEAAFAAERTVLASLR</sequence>
<dbReference type="PANTHER" id="PTHR47738">
    <property type="entry name" value="PTS SYSTEM FRUCTOSE-LIKE EIIA COMPONENT-RELATED"/>
    <property type="match status" value="1"/>
</dbReference>
<dbReference type="GO" id="GO:0030295">
    <property type="term" value="F:protein kinase activator activity"/>
    <property type="evidence" value="ECO:0007669"/>
    <property type="project" value="TreeGrafter"/>
</dbReference>
<dbReference type="InterPro" id="IPR051541">
    <property type="entry name" value="PTS_SugarTrans_NitroReg"/>
</dbReference>
<name>A0A9D1NMN7_9BACT</name>
<dbReference type="Gene3D" id="3.40.930.10">
    <property type="entry name" value="Mannitol-specific EII, Chain A"/>
    <property type="match status" value="1"/>
</dbReference>
<dbReference type="AlphaFoldDB" id="A0A9D1NMN7"/>
<gene>
    <name evidence="2" type="ORF">IAC79_02225</name>
</gene>
<dbReference type="SUPFAM" id="SSF55804">
    <property type="entry name" value="Phoshotransferase/anion transport protein"/>
    <property type="match status" value="1"/>
</dbReference>
<keyword evidence="2" id="KW-0762">Sugar transport</keyword>
<dbReference type="Proteomes" id="UP000886845">
    <property type="component" value="Unassembled WGS sequence"/>
</dbReference>
<evidence type="ECO:0000313" key="3">
    <source>
        <dbReference type="Proteomes" id="UP000886845"/>
    </source>
</evidence>
<keyword evidence="2" id="KW-0813">Transport</keyword>
<accession>A0A9D1NMN7</accession>
<dbReference type="EMBL" id="DVOR01000069">
    <property type="protein sequence ID" value="HIV08916.1"/>
    <property type="molecule type" value="Genomic_DNA"/>
</dbReference>
<comment type="caution">
    <text evidence="2">The sequence shown here is derived from an EMBL/GenBank/DDBJ whole genome shotgun (WGS) entry which is preliminary data.</text>
</comment>
<dbReference type="InterPro" id="IPR016152">
    <property type="entry name" value="PTrfase/Anion_transptr"/>
</dbReference>
<protein>
    <submittedName>
        <fullName evidence="2">PTS sugar transporter subunit IIA</fullName>
    </submittedName>
</protein>
<reference evidence="2" key="1">
    <citation type="submission" date="2020-10" db="EMBL/GenBank/DDBJ databases">
        <authorList>
            <person name="Gilroy R."/>
        </authorList>
    </citation>
    <scope>NUCLEOTIDE SEQUENCE</scope>
    <source>
        <strain evidence="2">35461</strain>
    </source>
</reference>
<reference evidence="2" key="2">
    <citation type="journal article" date="2021" name="PeerJ">
        <title>Extensive microbial diversity within the chicken gut microbiome revealed by metagenomics and culture.</title>
        <authorList>
            <person name="Gilroy R."/>
            <person name="Ravi A."/>
            <person name="Getino M."/>
            <person name="Pursley I."/>
            <person name="Horton D.L."/>
            <person name="Alikhan N.F."/>
            <person name="Baker D."/>
            <person name="Gharbi K."/>
            <person name="Hall N."/>
            <person name="Watson M."/>
            <person name="Adriaenssens E.M."/>
            <person name="Foster-Nyarko E."/>
            <person name="Jarju S."/>
            <person name="Secka A."/>
            <person name="Antonio M."/>
            <person name="Oren A."/>
            <person name="Chaudhuri R.R."/>
            <person name="La Ragione R."/>
            <person name="Hildebrand F."/>
            <person name="Pallen M.J."/>
        </authorList>
    </citation>
    <scope>NUCLEOTIDE SEQUENCE</scope>
    <source>
        <strain evidence="2">35461</strain>
    </source>
</reference>
<feature type="domain" description="PTS EIIA type-2" evidence="1">
    <location>
        <begin position="85"/>
        <end position="231"/>
    </location>
</feature>
<dbReference type="PANTHER" id="PTHR47738:SF1">
    <property type="entry name" value="NITROGEN REGULATORY PROTEIN"/>
    <property type="match status" value="1"/>
</dbReference>
<organism evidence="2 3">
    <name type="scientific">Candidatus Spyradenecus faecavium</name>
    <dbReference type="NCBI Taxonomy" id="2840947"/>
    <lineage>
        <taxon>Bacteria</taxon>
        <taxon>Pseudomonadati</taxon>
        <taxon>Lentisphaerota</taxon>
        <taxon>Lentisphaeria</taxon>
        <taxon>Lentisphaerales</taxon>
        <taxon>Lentisphaeraceae</taxon>
        <taxon>Lentisphaeraceae incertae sedis</taxon>
        <taxon>Candidatus Spyradenecus</taxon>
    </lineage>
</organism>